<evidence type="ECO:0000313" key="3">
    <source>
        <dbReference type="EMBL" id="UUI03339.1"/>
    </source>
</evidence>
<feature type="transmembrane region" description="Helical" evidence="2">
    <location>
        <begin position="73"/>
        <end position="93"/>
    </location>
</feature>
<keyword evidence="2" id="KW-0812">Transmembrane</keyword>
<accession>A0ABY5JXP7</accession>
<evidence type="ECO:0000313" key="4">
    <source>
        <dbReference type="Proteomes" id="UP001059773"/>
    </source>
</evidence>
<dbReference type="PANTHER" id="PTHR41307:SF1">
    <property type="entry name" value="MEMBRANE PROTEIN"/>
    <property type="match status" value="1"/>
</dbReference>
<dbReference type="PANTHER" id="PTHR41307">
    <property type="entry name" value="MEMBRANE PROTEIN-RELATED"/>
    <property type="match status" value="1"/>
</dbReference>
<sequence length="261" mass="29228">MLSKEAEKFLLSLRLELMSHGKKDKDIQEIEEELRDHLREAEANGQSVESITGGSVKAYIRSISVELPRDKKFVKYSILLLIYLLGVFMIPDLISGDFELNTSVILYNLIVLVIGTAGTIILFKKIVRKYGDSKKTYISVTLFYFPYMAALVGAQFVIRNHPGIVLTESNFLVNLIIGTILLAIFIMVTLMMKQWFLAIFIFLMCLPSIPDIIAEFSTGSSSGADNETYLIISGIILIAVNITVIGMLIYTSKKEDKEASH</sequence>
<feature type="transmembrane region" description="Helical" evidence="2">
    <location>
        <begin position="228"/>
        <end position="250"/>
    </location>
</feature>
<protein>
    <recommendedName>
        <fullName evidence="5">DUF1129 domain-containing protein</fullName>
    </recommendedName>
</protein>
<name>A0ABY5JXP7_9BACI</name>
<gene>
    <name evidence="3" type="ORF">NP439_01055</name>
</gene>
<feature type="coiled-coil region" evidence="1">
    <location>
        <begin position="20"/>
        <end position="47"/>
    </location>
</feature>
<feature type="transmembrane region" description="Helical" evidence="2">
    <location>
        <begin position="105"/>
        <end position="124"/>
    </location>
</feature>
<dbReference type="SUPFAM" id="SSF158560">
    <property type="entry name" value="BH3980-like"/>
    <property type="match status" value="1"/>
</dbReference>
<dbReference type="Proteomes" id="UP001059773">
    <property type="component" value="Chromosome"/>
</dbReference>
<organism evidence="3 4">
    <name type="scientific">Oceanobacillus jeddahense</name>
    <dbReference type="NCBI Taxonomy" id="1462527"/>
    <lineage>
        <taxon>Bacteria</taxon>
        <taxon>Bacillati</taxon>
        <taxon>Bacillota</taxon>
        <taxon>Bacilli</taxon>
        <taxon>Bacillales</taxon>
        <taxon>Bacillaceae</taxon>
        <taxon>Oceanobacillus</taxon>
    </lineage>
</organism>
<dbReference type="EMBL" id="CP101914">
    <property type="protein sequence ID" value="UUI03339.1"/>
    <property type="molecule type" value="Genomic_DNA"/>
</dbReference>
<feature type="transmembrane region" description="Helical" evidence="2">
    <location>
        <begin position="136"/>
        <end position="158"/>
    </location>
</feature>
<evidence type="ECO:0008006" key="5">
    <source>
        <dbReference type="Google" id="ProtNLM"/>
    </source>
</evidence>
<keyword evidence="2" id="KW-1133">Transmembrane helix</keyword>
<evidence type="ECO:0000256" key="1">
    <source>
        <dbReference type="SAM" id="Coils"/>
    </source>
</evidence>
<dbReference type="SUPFAM" id="SSF103473">
    <property type="entry name" value="MFS general substrate transporter"/>
    <property type="match status" value="1"/>
</dbReference>
<evidence type="ECO:0000256" key="2">
    <source>
        <dbReference type="SAM" id="Phobius"/>
    </source>
</evidence>
<dbReference type="RefSeq" id="WP_256708431.1">
    <property type="nucleotide sequence ID" value="NZ_CP101914.1"/>
</dbReference>
<reference evidence="3" key="1">
    <citation type="submission" date="2022-07" db="EMBL/GenBank/DDBJ databases">
        <title>FELIX.</title>
        <authorList>
            <person name="Wan K.H."/>
            <person name="Park S."/>
            <person name="Lawrence Q."/>
            <person name="Eichenberger J.P."/>
            <person name="Booth B.W."/>
            <person name="Piaggio A.J."/>
            <person name="Chandler J.C."/>
            <person name="Franklin A.B."/>
            <person name="Celniker S.E."/>
        </authorList>
    </citation>
    <scope>NUCLEOTIDE SEQUENCE</scope>
    <source>
        <strain evidence="3">QA-1986 374</strain>
    </source>
</reference>
<keyword evidence="4" id="KW-1185">Reference proteome</keyword>
<feature type="transmembrane region" description="Helical" evidence="2">
    <location>
        <begin position="195"/>
        <end position="216"/>
    </location>
</feature>
<feature type="transmembrane region" description="Helical" evidence="2">
    <location>
        <begin position="170"/>
        <end position="188"/>
    </location>
</feature>
<keyword evidence="1" id="KW-0175">Coiled coil</keyword>
<dbReference type="InterPro" id="IPR036259">
    <property type="entry name" value="MFS_trans_sf"/>
</dbReference>
<keyword evidence="2" id="KW-0472">Membrane</keyword>
<proteinExistence type="predicted"/>